<feature type="chain" id="PRO_5037861935" description="DUF4136 domain-containing protein" evidence="1">
    <location>
        <begin position="21"/>
        <end position="227"/>
    </location>
</feature>
<reference evidence="2" key="1">
    <citation type="journal article" date="2014" name="Int. J. Syst. Evol. Microbiol.">
        <title>Complete genome sequence of Corynebacterium casei LMG S-19264T (=DSM 44701T), isolated from a smear-ripened cheese.</title>
        <authorList>
            <consortium name="US DOE Joint Genome Institute (JGI-PGF)"/>
            <person name="Walter F."/>
            <person name="Albersmeier A."/>
            <person name="Kalinowski J."/>
            <person name="Ruckert C."/>
        </authorList>
    </citation>
    <scope>NUCLEOTIDE SEQUENCE</scope>
    <source>
        <strain evidence="2">KCTC 12710</strain>
    </source>
</reference>
<evidence type="ECO:0000256" key="1">
    <source>
        <dbReference type="SAM" id="SignalP"/>
    </source>
</evidence>
<evidence type="ECO:0008006" key="4">
    <source>
        <dbReference type="Google" id="ProtNLM"/>
    </source>
</evidence>
<name>A0A918V5F8_9FLAO</name>
<reference evidence="2" key="2">
    <citation type="submission" date="2020-09" db="EMBL/GenBank/DDBJ databases">
        <authorList>
            <person name="Sun Q."/>
            <person name="Kim S."/>
        </authorList>
    </citation>
    <scope>NUCLEOTIDE SEQUENCE</scope>
    <source>
        <strain evidence="2">KCTC 12710</strain>
    </source>
</reference>
<feature type="signal peptide" evidence="1">
    <location>
        <begin position="1"/>
        <end position="20"/>
    </location>
</feature>
<dbReference type="Proteomes" id="UP000636004">
    <property type="component" value="Unassembled WGS sequence"/>
</dbReference>
<keyword evidence="1" id="KW-0732">Signal</keyword>
<protein>
    <recommendedName>
        <fullName evidence="4">DUF4136 domain-containing protein</fullName>
    </recommendedName>
</protein>
<evidence type="ECO:0000313" key="3">
    <source>
        <dbReference type="Proteomes" id="UP000636004"/>
    </source>
</evidence>
<dbReference type="EMBL" id="BMWZ01000001">
    <property type="protein sequence ID" value="GGZ71270.1"/>
    <property type="molecule type" value="Genomic_DNA"/>
</dbReference>
<sequence length="227" mass="24940">MRKKMQMFAALLLLAVVYNCGPSIKVTDSWTAPDARSTMADDSFLVIVRTDDLASRQLMEQEITAEINAAGVKATSSYIKYPKVSHNQKITEADIDNLVSRFKQDGFSGIVLTVLKDVKTEVRTEESGGYTTGGYYPSYYGGYGGFGGYYGSFYSPYGYGGSYVPRSQRTYESEIYKLETVIYDLDRDIDRQLVAVVASNITDPGSASAIAGPYAKKVVKAFGDSKK</sequence>
<proteinExistence type="predicted"/>
<dbReference type="AlphaFoldDB" id="A0A918V5F8"/>
<comment type="caution">
    <text evidence="2">The sequence shown here is derived from an EMBL/GenBank/DDBJ whole genome shotgun (WGS) entry which is preliminary data.</text>
</comment>
<keyword evidence="3" id="KW-1185">Reference proteome</keyword>
<dbReference type="RefSeq" id="WP_189359238.1">
    <property type="nucleotide sequence ID" value="NZ_BMWZ01000001.1"/>
</dbReference>
<accession>A0A918V5F8</accession>
<organism evidence="2 3">
    <name type="scientific">Algibacter mikhailovii</name>
    <dbReference type="NCBI Taxonomy" id="425498"/>
    <lineage>
        <taxon>Bacteria</taxon>
        <taxon>Pseudomonadati</taxon>
        <taxon>Bacteroidota</taxon>
        <taxon>Flavobacteriia</taxon>
        <taxon>Flavobacteriales</taxon>
        <taxon>Flavobacteriaceae</taxon>
        <taxon>Algibacter</taxon>
    </lineage>
</organism>
<gene>
    <name evidence="2" type="ORF">GCM10007028_05610</name>
</gene>
<evidence type="ECO:0000313" key="2">
    <source>
        <dbReference type="EMBL" id="GGZ71270.1"/>
    </source>
</evidence>